<organism evidence="1 2">
    <name type="scientific">Streptococcus parauberis</name>
    <dbReference type="NCBI Taxonomy" id="1348"/>
    <lineage>
        <taxon>Bacteria</taxon>
        <taxon>Bacillati</taxon>
        <taxon>Bacillota</taxon>
        <taxon>Bacilli</taxon>
        <taxon>Lactobacillales</taxon>
        <taxon>Streptococcaceae</taxon>
        <taxon>Streptococcus</taxon>
    </lineage>
</organism>
<dbReference type="GO" id="GO:0008887">
    <property type="term" value="F:glycerate kinase activity"/>
    <property type="evidence" value="ECO:0007669"/>
    <property type="project" value="InterPro"/>
</dbReference>
<protein>
    <submittedName>
        <fullName evidence="1">Glycerate 2-kinase</fullName>
    </submittedName>
</protein>
<dbReference type="AlphaFoldDB" id="A0A854W9M4"/>
<dbReference type="InterPro" id="IPR036129">
    <property type="entry name" value="Glycerate_kinase_sf"/>
</dbReference>
<dbReference type="InterPro" id="IPR004381">
    <property type="entry name" value="Glycerate_kinase"/>
</dbReference>
<comment type="caution">
    <text evidence="1">The sequence shown here is derived from an EMBL/GenBank/DDBJ whole genome shotgun (WGS) entry which is preliminary data.</text>
</comment>
<dbReference type="EMBL" id="NSGR01000005">
    <property type="protein sequence ID" value="PCH13182.1"/>
    <property type="molecule type" value="Genomic_DNA"/>
</dbReference>
<name>A0A854W9M4_9STRE</name>
<dbReference type="PANTHER" id="PTHR21599:SF0">
    <property type="entry name" value="GLYCERATE KINASE"/>
    <property type="match status" value="1"/>
</dbReference>
<accession>A0A854W9M4</accession>
<evidence type="ECO:0000313" key="1">
    <source>
        <dbReference type="EMBL" id="PCH13182.1"/>
    </source>
</evidence>
<gene>
    <name evidence="1" type="primary">garK_2</name>
    <name evidence="1" type="ORF">A9Y57_00582</name>
</gene>
<dbReference type="SUPFAM" id="SSF110738">
    <property type="entry name" value="Glycerate kinase I"/>
    <property type="match status" value="1"/>
</dbReference>
<evidence type="ECO:0000313" key="2">
    <source>
        <dbReference type="Proteomes" id="UP000217465"/>
    </source>
</evidence>
<proteinExistence type="predicted"/>
<keyword evidence="1" id="KW-0418">Kinase</keyword>
<dbReference type="Proteomes" id="UP000217465">
    <property type="component" value="Unassembled WGS sequence"/>
</dbReference>
<dbReference type="GO" id="GO:0031388">
    <property type="term" value="P:organic acid phosphorylation"/>
    <property type="evidence" value="ECO:0007669"/>
    <property type="project" value="InterPro"/>
</dbReference>
<keyword evidence="1" id="KW-0808">Transferase</keyword>
<dbReference type="Pfam" id="PF02595">
    <property type="entry name" value="Gly_kinase"/>
    <property type="match status" value="1"/>
</dbReference>
<sequence>MRMVKKVLIRLYSQLVTSSELNLTSKTAILSVLKDATVQTIAIADGGEGSLTALEIALGGEFIPVETVDLLNRDIIAPYLLVDDTAFIEVAQVVGIDKIRTNMETFLTASSYGLAKLFLDAKERSVKRIVVCLGGTGSSDGGLGLLRGLGAKVDDINHFKTIDLSSMVNFFGIEIVALADVTNPYAGENGFSHFFGKQKGSDFSLREQQSNIAFKIVQVIKNQYQIDLLPIWNWCCWRHWWSYCLFGRHDSIRLYLFIRADWT</sequence>
<reference evidence="1 2" key="1">
    <citation type="submission" date="2016-06" db="EMBL/GenBank/DDBJ databases">
        <authorList>
            <person name="Haines A.N."/>
            <person name="Council K.R."/>
        </authorList>
    </citation>
    <scope>NUCLEOTIDE SEQUENCE [LARGE SCALE GENOMIC DNA]</scope>
    <source>
        <strain evidence="1 2">SP158-29</strain>
    </source>
</reference>
<dbReference type="Gene3D" id="3.90.1510.10">
    <property type="entry name" value="Glycerate kinase, domain 2"/>
    <property type="match status" value="1"/>
</dbReference>
<dbReference type="PANTHER" id="PTHR21599">
    <property type="entry name" value="GLYCERATE KINASE"/>
    <property type="match status" value="1"/>
</dbReference>
<dbReference type="InterPro" id="IPR018193">
    <property type="entry name" value="Glyc_kinase_flavodox-like_fold"/>
</dbReference>